<gene>
    <name evidence="1" type="ORF">SAMN02746009_02747</name>
</gene>
<evidence type="ECO:0000313" key="2">
    <source>
        <dbReference type="Proteomes" id="UP000183947"/>
    </source>
</evidence>
<sequence length="42" mass="4371">MMGMLLTALAASAADPASGWLPDAVLSRLMLRTLTQTPDGLL</sequence>
<accession>A0A1M7AJM5</accession>
<dbReference type="EMBL" id="FRAS01000014">
    <property type="protein sequence ID" value="SHL42964.1"/>
    <property type="molecule type" value="Genomic_DNA"/>
</dbReference>
<dbReference type="AlphaFoldDB" id="A0A1M7AJM5"/>
<name>A0A1M7AJM5_9BACT</name>
<reference evidence="2" key="1">
    <citation type="submission" date="2016-11" db="EMBL/GenBank/DDBJ databases">
        <authorList>
            <person name="Varghese N."/>
            <person name="Submissions S."/>
        </authorList>
    </citation>
    <scope>NUCLEOTIDE SEQUENCE [LARGE SCALE GENOMIC DNA]</scope>
    <source>
        <strain evidence="2">DSM 18569</strain>
    </source>
</reference>
<protein>
    <submittedName>
        <fullName evidence="1">Uncharacterized protein</fullName>
    </submittedName>
</protein>
<keyword evidence="2" id="KW-1185">Reference proteome</keyword>
<evidence type="ECO:0000313" key="1">
    <source>
        <dbReference type="EMBL" id="SHL42964.1"/>
    </source>
</evidence>
<dbReference type="Proteomes" id="UP000183947">
    <property type="component" value="Unassembled WGS sequence"/>
</dbReference>
<organism evidence="1 2">
    <name type="scientific">Hymenobacter psychrotolerans DSM 18569</name>
    <dbReference type="NCBI Taxonomy" id="1121959"/>
    <lineage>
        <taxon>Bacteria</taxon>
        <taxon>Pseudomonadati</taxon>
        <taxon>Bacteroidota</taxon>
        <taxon>Cytophagia</taxon>
        <taxon>Cytophagales</taxon>
        <taxon>Hymenobacteraceae</taxon>
        <taxon>Hymenobacter</taxon>
    </lineage>
</organism>
<proteinExistence type="predicted"/>